<dbReference type="CDD" id="cd23823">
    <property type="entry name" value="RWD_GCN2"/>
    <property type="match status" value="1"/>
</dbReference>
<dbReference type="SUPFAM" id="SSF54495">
    <property type="entry name" value="UBC-like"/>
    <property type="match status" value="1"/>
</dbReference>
<dbReference type="HOGENOM" id="CLU_084528_1_0_1"/>
<dbReference type="Proteomes" id="UP000030671">
    <property type="component" value="Unassembled WGS sequence"/>
</dbReference>
<dbReference type="EMBL" id="KI925455">
    <property type="protein sequence ID" value="ETW85947.1"/>
    <property type="molecule type" value="Genomic_DNA"/>
</dbReference>
<evidence type="ECO:0000259" key="3">
    <source>
        <dbReference type="PROSITE" id="PS50908"/>
    </source>
</evidence>
<dbReference type="InParanoid" id="W4KJB8"/>
<reference evidence="4 5" key="1">
    <citation type="journal article" date="2012" name="New Phytol.">
        <title>Insight into trade-off between wood decay and parasitism from the genome of a fungal forest pathogen.</title>
        <authorList>
            <person name="Olson A."/>
            <person name="Aerts A."/>
            <person name="Asiegbu F."/>
            <person name="Belbahri L."/>
            <person name="Bouzid O."/>
            <person name="Broberg A."/>
            <person name="Canback B."/>
            <person name="Coutinho P.M."/>
            <person name="Cullen D."/>
            <person name="Dalman K."/>
            <person name="Deflorio G."/>
            <person name="van Diepen L.T."/>
            <person name="Dunand C."/>
            <person name="Duplessis S."/>
            <person name="Durling M."/>
            <person name="Gonthier P."/>
            <person name="Grimwood J."/>
            <person name="Fossdal C.G."/>
            <person name="Hansson D."/>
            <person name="Henrissat B."/>
            <person name="Hietala A."/>
            <person name="Himmelstrand K."/>
            <person name="Hoffmeister D."/>
            <person name="Hogberg N."/>
            <person name="James T.Y."/>
            <person name="Karlsson M."/>
            <person name="Kohler A."/>
            <person name="Kues U."/>
            <person name="Lee Y.H."/>
            <person name="Lin Y.C."/>
            <person name="Lind M."/>
            <person name="Lindquist E."/>
            <person name="Lombard V."/>
            <person name="Lucas S."/>
            <person name="Lunden K."/>
            <person name="Morin E."/>
            <person name="Murat C."/>
            <person name="Park J."/>
            <person name="Raffaello T."/>
            <person name="Rouze P."/>
            <person name="Salamov A."/>
            <person name="Schmutz J."/>
            <person name="Solheim H."/>
            <person name="Stahlberg J."/>
            <person name="Velez H."/>
            <person name="de Vries R.P."/>
            <person name="Wiebenga A."/>
            <person name="Woodward S."/>
            <person name="Yakovlev I."/>
            <person name="Garbelotto M."/>
            <person name="Martin F."/>
            <person name="Grigoriev I.V."/>
            <person name="Stenlid J."/>
        </authorList>
    </citation>
    <scope>NUCLEOTIDE SEQUENCE [LARGE SCALE GENOMIC DNA]</scope>
    <source>
        <strain evidence="4 5">TC 32-1</strain>
    </source>
</reference>
<feature type="coiled-coil region" evidence="1">
    <location>
        <begin position="114"/>
        <end position="141"/>
    </location>
</feature>
<dbReference type="Gene3D" id="3.10.110.10">
    <property type="entry name" value="Ubiquitin Conjugating Enzyme"/>
    <property type="match status" value="1"/>
</dbReference>
<feature type="domain" description="RWD" evidence="3">
    <location>
        <begin position="8"/>
        <end position="111"/>
    </location>
</feature>
<dbReference type="InterPro" id="IPR032378">
    <property type="entry name" value="ZC3H15/TMA46_C"/>
</dbReference>
<evidence type="ECO:0000256" key="1">
    <source>
        <dbReference type="SAM" id="Coils"/>
    </source>
</evidence>
<name>W4KJB8_HETIT</name>
<dbReference type="STRING" id="747525.W4KJB8"/>
<evidence type="ECO:0000313" key="5">
    <source>
        <dbReference type="Proteomes" id="UP000030671"/>
    </source>
</evidence>
<accession>W4KJB8</accession>
<keyword evidence="1" id="KW-0175">Coiled coil</keyword>
<dbReference type="KEGG" id="hir:HETIRDRAFT_448895"/>
<evidence type="ECO:0000256" key="2">
    <source>
        <dbReference type="SAM" id="MobiDB-lite"/>
    </source>
</evidence>
<dbReference type="AlphaFoldDB" id="W4KJB8"/>
<proteinExistence type="predicted"/>
<feature type="region of interest" description="Disordered" evidence="2">
    <location>
        <begin position="219"/>
        <end position="244"/>
    </location>
</feature>
<evidence type="ECO:0000313" key="4">
    <source>
        <dbReference type="EMBL" id="ETW85947.1"/>
    </source>
</evidence>
<gene>
    <name evidence="4" type="ORF">HETIRDRAFT_448895</name>
</gene>
<dbReference type="PANTHER" id="PTHR12292">
    <property type="entry name" value="RWD DOMAIN-CONTAINING PROTEIN"/>
    <property type="match status" value="1"/>
</dbReference>
<dbReference type="eggNOG" id="KOG4018">
    <property type="taxonomic scope" value="Eukaryota"/>
</dbReference>
<dbReference type="OrthoDB" id="277175at2759"/>
<dbReference type="PROSITE" id="PS50908">
    <property type="entry name" value="RWD"/>
    <property type="match status" value="1"/>
</dbReference>
<organism evidence="4 5">
    <name type="scientific">Heterobasidion irregulare (strain TC 32-1)</name>
    <dbReference type="NCBI Taxonomy" id="747525"/>
    <lineage>
        <taxon>Eukaryota</taxon>
        <taxon>Fungi</taxon>
        <taxon>Dikarya</taxon>
        <taxon>Basidiomycota</taxon>
        <taxon>Agaricomycotina</taxon>
        <taxon>Agaricomycetes</taxon>
        <taxon>Russulales</taxon>
        <taxon>Bondarzewiaceae</taxon>
        <taxon>Heterobasidion</taxon>
        <taxon>Heterobasidion annosum species complex</taxon>
    </lineage>
</organism>
<dbReference type="InterPro" id="IPR016135">
    <property type="entry name" value="UBQ-conjugating_enzyme/RWD"/>
</dbReference>
<dbReference type="InterPro" id="IPR006575">
    <property type="entry name" value="RWD_dom"/>
</dbReference>
<dbReference type="SMART" id="SM00591">
    <property type="entry name" value="RWD"/>
    <property type="match status" value="1"/>
</dbReference>
<dbReference type="GeneID" id="20675895"/>
<dbReference type="FunCoup" id="W4KJB8">
    <property type="interactions" value="228"/>
</dbReference>
<dbReference type="RefSeq" id="XP_009542746.1">
    <property type="nucleotide sequence ID" value="XM_009544451.1"/>
</dbReference>
<protein>
    <recommendedName>
        <fullName evidence="3">RWD domain-containing protein</fullName>
    </recommendedName>
</protein>
<keyword evidence="5" id="KW-1185">Reference proteome</keyword>
<sequence>MSSDVLLEEFEVLESIYPDEFTRLSERVIKVDVEPEDIDDNDSLKLSLTVEYTDGYPDMLPLLSLEPLDGELDEAETAALIESMRAVGEENAGMAMTFTIVSHLREQLSNLIRERHERRRKEDMEKERKVLEEEEARTRGTPITVSSFSAWKFKFDQELALKKAREDDEKMKGLSLKEREEYKKLATRLSGRQLFERDKDLAISDSTLEEEGLVSVDISQYERTRELEDEDEDEDDRVHFSDSD</sequence>
<dbReference type="Pfam" id="PF16543">
    <property type="entry name" value="DFRP_C"/>
    <property type="match status" value="1"/>
</dbReference>
<dbReference type="InterPro" id="IPR040213">
    <property type="entry name" value="GIR2-like"/>
</dbReference>
<dbReference type="Pfam" id="PF05773">
    <property type="entry name" value="RWD"/>
    <property type="match status" value="1"/>
</dbReference>